<dbReference type="HAMAP" id="MF_00096">
    <property type="entry name" value="MutS"/>
    <property type="match status" value="1"/>
</dbReference>
<sequence>MANKLSPMMQQYLEIKANYQDCIMFFRLGDFYEMFYEDAIEVSRELELTLTGKNCGQEERAPMCGVPFHSADTYIARLVEKGYKVAICEQTEDPAAAKGIVKREVIQIVTPGTVTSQSMLNEKENNYLASVYMDKNGMSISYCDISTGELYTTEETSSIDIFEDVLNELVKIDAKEIMINESFALHYGEDEIKAVTGGFLFVMNDSYYQQKAAEDAIKAQFGAISLTSLGLAGRELCVLSLGALLAYLLETQKQNLKQLTRCQFYEIGKHMSLDKATLRNLEITETLYDKRIQGSLLGVLDKTGTAMGSRKMKQWLREPLNNASEINLRLDAVEELTQQPMLENNLREALKQVYDFERLTGRIASGNANGKDLIALKNSVFVLPEIKGGLAYSQSMLLQQLCEQIHDLAHIYDLIDKAICEDSPYTIKEGGVIKEGYSEELDNIKFSIKDGKQWIANLENAERERTGIRNLKVGFNKVFGYYIDVTKSNIDLVPDDYIRKQTLVNNERYITPELKEMENLVLNAETKINQLEYELFTEIRADIQGYIKEIQETSQAIAQLDVLCSFSNVSNKLGYVKPMIDESFELQIEKGRHPVIEQMTGGGMFVSNDTYLNNTDTSMLIITGPNMAGKSTYMRQTALIVLMAQAGCFVPCEYARIGVVDRIFTRIGASDNLAQGQSTFFVEMSELAYILNCSKERSLIILDEIGRGTSTYDGLSIAWAAVDYLCNEQAHIRTLFATHYHELTVLEEQIKGVRNLNVDVSEENGNIVFLHKIIPGSASRSYGIHVAKLAGIPSALLENAQNKLHGLEEGSVQIEITAPKQEEMQLAAEEQISFFTPGPNPIVARLKELNLMEITPSQAIRILEELKDAIDD</sequence>
<dbReference type="SUPFAM" id="SSF48334">
    <property type="entry name" value="DNA repair protein MutS, domain III"/>
    <property type="match status" value="1"/>
</dbReference>
<dbReference type="InterPro" id="IPR045076">
    <property type="entry name" value="MutS"/>
</dbReference>
<evidence type="ECO:0000256" key="1">
    <source>
        <dbReference type="ARBA" id="ARBA00006271"/>
    </source>
</evidence>
<dbReference type="InterPro" id="IPR005748">
    <property type="entry name" value="DNA_mismatch_repair_MutS"/>
</dbReference>
<dbReference type="InterPro" id="IPR036187">
    <property type="entry name" value="DNA_mismatch_repair_MutS_sf"/>
</dbReference>
<feature type="domain" description="DNA mismatch repair proteins mutS family" evidence="11">
    <location>
        <begin position="698"/>
        <end position="714"/>
    </location>
</feature>
<evidence type="ECO:0000313" key="13">
    <source>
        <dbReference type="Proteomes" id="UP000284841"/>
    </source>
</evidence>
<accession>A0A415E3P0</accession>
<evidence type="ECO:0000313" key="12">
    <source>
        <dbReference type="EMBL" id="RHJ88251.1"/>
    </source>
</evidence>
<dbReference type="InterPro" id="IPR027417">
    <property type="entry name" value="P-loop_NTPase"/>
</dbReference>
<evidence type="ECO:0000256" key="5">
    <source>
        <dbReference type="ARBA" id="ARBA00022840"/>
    </source>
</evidence>
<protein>
    <recommendedName>
        <fullName evidence="2 9">DNA mismatch repair protein MutS</fullName>
    </recommendedName>
</protein>
<dbReference type="Pfam" id="PF05192">
    <property type="entry name" value="MutS_III"/>
    <property type="match status" value="1"/>
</dbReference>
<dbReference type="GO" id="GO:0030983">
    <property type="term" value="F:mismatched DNA binding"/>
    <property type="evidence" value="ECO:0007669"/>
    <property type="project" value="InterPro"/>
</dbReference>
<evidence type="ECO:0000256" key="3">
    <source>
        <dbReference type="ARBA" id="ARBA00022741"/>
    </source>
</evidence>
<dbReference type="Gene3D" id="3.30.420.110">
    <property type="entry name" value="MutS, connector domain"/>
    <property type="match status" value="1"/>
</dbReference>
<dbReference type="InterPro" id="IPR036678">
    <property type="entry name" value="MutS_con_dom_sf"/>
</dbReference>
<dbReference type="PIRSF" id="PIRSF037677">
    <property type="entry name" value="DNA_mis_repair_Msh6"/>
    <property type="match status" value="1"/>
</dbReference>
<dbReference type="InterPro" id="IPR007860">
    <property type="entry name" value="DNA_mmatch_repair_MutS_con_dom"/>
</dbReference>
<dbReference type="Pfam" id="PF00488">
    <property type="entry name" value="MutS_V"/>
    <property type="match status" value="1"/>
</dbReference>
<comment type="function">
    <text evidence="8 9">This protein is involved in the repair of mismatches in DNA. It is possible that it carries out the mismatch recognition step. This protein has a weak ATPase activity.</text>
</comment>
<dbReference type="InterPro" id="IPR007861">
    <property type="entry name" value="DNA_mismatch_repair_MutS_clamp"/>
</dbReference>
<keyword evidence="3 9" id="KW-0547">Nucleotide-binding</keyword>
<dbReference type="PANTHER" id="PTHR11361:SF34">
    <property type="entry name" value="DNA MISMATCH REPAIR PROTEIN MSH1, MITOCHONDRIAL"/>
    <property type="match status" value="1"/>
</dbReference>
<gene>
    <name evidence="9" type="primary">mutS</name>
    <name evidence="12" type="ORF">DW099_07510</name>
</gene>
<evidence type="ECO:0000256" key="6">
    <source>
        <dbReference type="ARBA" id="ARBA00023125"/>
    </source>
</evidence>
<feature type="binding site" evidence="9">
    <location>
        <begin position="624"/>
        <end position="631"/>
    </location>
    <ligand>
        <name>ATP</name>
        <dbReference type="ChEBI" id="CHEBI:30616"/>
    </ligand>
</feature>
<keyword evidence="7 9" id="KW-0234">DNA repair</keyword>
<dbReference type="InterPro" id="IPR000432">
    <property type="entry name" value="DNA_mismatch_repair_MutS_C"/>
</dbReference>
<dbReference type="SMART" id="SM00533">
    <property type="entry name" value="MUTSd"/>
    <property type="match status" value="1"/>
</dbReference>
<dbReference type="FunFam" id="3.40.1170.10:FF:000001">
    <property type="entry name" value="DNA mismatch repair protein MutS"/>
    <property type="match status" value="1"/>
</dbReference>
<dbReference type="InterPro" id="IPR007696">
    <property type="entry name" value="DNA_mismatch_repair_MutS_core"/>
</dbReference>
<dbReference type="Pfam" id="PF01624">
    <property type="entry name" value="MutS_I"/>
    <property type="match status" value="1"/>
</dbReference>
<evidence type="ECO:0000256" key="4">
    <source>
        <dbReference type="ARBA" id="ARBA00022763"/>
    </source>
</evidence>
<dbReference type="RefSeq" id="WP_118334856.1">
    <property type="nucleotide sequence ID" value="NZ_AP025567.1"/>
</dbReference>
<dbReference type="InterPro" id="IPR017261">
    <property type="entry name" value="DNA_mismatch_repair_MutS/MSH"/>
</dbReference>
<organism evidence="12 13">
    <name type="scientific">Emergencia timonensis</name>
    <dbReference type="NCBI Taxonomy" id="1776384"/>
    <lineage>
        <taxon>Bacteria</taxon>
        <taxon>Bacillati</taxon>
        <taxon>Bacillota</taxon>
        <taxon>Clostridia</taxon>
        <taxon>Peptostreptococcales</taxon>
        <taxon>Anaerovoracaceae</taxon>
        <taxon>Emergencia</taxon>
    </lineage>
</organism>
<dbReference type="InterPro" id="IPR016151">
    <property type="entry name" value="DNA_mismatch_repair_MutS_N"/>
</dbReference>
<dbReference type="InterPro" id="IPR007695">
    <property type="entry name" value="DNA_mismatch_repair_MutS-lik_N"/>
</dbReference>
<dbReference type="FunFam" id="1.10.1420.10:FF:000007">
    <property type="entry name" value="DNA mismatch repair protein MutS"/>
    <property type="match status" value="1"/>
</dbReference>
<dbReference type="Gene3D" id="1.10.1420.10">
    <property type="match status" value="2"/>
</dbReference>
<dbReference type="AlphaFoldDB" id="A0A415E3P0"/>
<dbReference type="Gene3D" id="3.40.1170.10">
    <property type="entry name" value="DNA repair protein MutS, domain I"/>
    <property type="match status" value="1"/>
</dbReference>
<comment type="caution">
    <text evidence="12">The sequence shown here is derived from an EMBL/GenBank/DDBJ whole genome shotgun (WGS) entry which is preliminary data.</text>
</comment>
<dbReference type="SUPFAM" id="SSF52540">
    <property type="entry name" value="P-loop containing nucleoside triphosphate hydrolases"/>
    <property type="match status" value="1"/>
</dbReference>
<name>A0A415E3P0_9FIRM</name>
<dbReference type="OrthoDB" id="9802448at2"/>
<evidence type="ECO:0000256" key="7">
    <source>
        <dbReference type="ARBA" id="ARBA00023204"/>
    </source>
</evidence>
<evidence type="ECO:0000256" key="10">
    <source>
        <dbReference type="RuleBase" id="RU003756"/>
    </source>
</evidence>
<dbReference type="GO" id="GO:0006298">
    <property type="term" value="P:mismatch repair"/>
    <property type="evidence" value="ECO:0007669"/>
    <property type="project" value="UniProtKB-UniRule"/>
</dbReference>
<dbReference type="SUPFAM" id="SSF53150">
    <property type="entry name" value="DNA repair protein MutS, domain II"/>
    <property type="match status" value="1"/>
</dbReference>
<keyword evidence="5 9" id="KW-0067">ATP-binding</keyword>
<evidence type="ECO:0000256" key="2">
    <source>
        <dbReference type="ARBA" id="ARBA00021982"/>
    </source>
</evidence>
<dbReference type="NCBIfam" id="NF003810">
    <property type="entry name" value="PRK05399.1"/>
    <property type="match status" value="1"/>
</dbReference>
<comment type="similarity">
    <text evidence="1 9 10">Belongs to the DNA mismatch repair MutS family.</text>
</comment>
<dbReference type="SMART" id="SM00534">
    <property type="entry name" value="MUTSac"/>
    <property type="match status" value="1"/>
</dbReference>
<dbReference type="EMBL" id="QRMS01000002">
    <property type="protein sequence ID" value="RHJ88251.1"/>
    <property type="molecule type" value="Genomic_DNA"/>
</dbReference>
<reference evidence="12 13" key="1">
    <citation type="submission" date="2018-08" db="EMBL/GenBank/DDBJ databases">
        <title>A genome reference for cultivated species of the human gut microbiota.</title>
        <authorList>
            <person name="Zou Y."/>
            <person name="Xue W."/>
            <person name="Luo G."/>
        </authorList>
    </citation>
    <scope>NUCLEOTIDE SEQUENCE [LARGE SCALE GENOMIC DNA]</scope>
    <source>
        <strain evidence="12 13">AM07-24</strain>
    </source>
</reference>
<dbReference type="GO" id="GO:0005524">
    <property type="term" value="F:ATP binding"/>
    <property type="evidence" value="ECO:0007669"/>
    <property type="project" value="UniProtKB-UniRule"/>
</dbReference>
<dbReference type="GO" id="GO:0140664">
    <property type="term" value="F:ATP-dependent DNA damage sensor activity"/>
    <property type="evidence" value="ECO:0007669"/>
    <property type="project" value="InterPro"/>
</dbReference>
<keyword evidence="4 9" id="KW-0227">DNA damage</keyword>
<dbReference type="Proteomes" id="UP000284841">
    <property type="component" value="Unassembled WGS sequence"/>
</dbReference>
<keyword evidence="13" id="KW-1185">Reference proteome</keyword>
<dbReference type="CDD" id="cd03284">
    <property type="entry name" value="ABC_MutS1"/>
    <property type="match status" value="1"/>
</dbReference>
<dbReference type="STRING" id="1776384.GCA_900086585_03837"/>
<keyword evidence="6 9" id="KW-0238">DNA-binding</keyword>
<dbReference type="FunFam" id="3.40.50.300:FF:000870">
    <property type="entry name" value="MutS protein homolog 4"/>
    <property type="match status" value="1"/>
</dbReference>
<dbReference type="Pfam" id="PF05190">
    <property type="entry name" value="MutS_IV"/>
    <property type="match status" value="1"/>
</dbReference>
<proteinExistence type="inferred from homology"/>
<dbReference type="GO" id="GO:0003684">
    <property type="term" value="F:damaged DNA binding"/>
    <property type="evidence" value="ECO:0007669"/>
    <property type="project" value="UniProtKB-UniRule"/>
</dbReference>
<dbReference type="NCBIfam" id="TIGR01070">
    <property type="entry name" value="mutS1"/>
    <property type="match status" value="1"/>
</dbReference>
<dbReference type="SUPFAM" id="SSF55271">
    <property type="entry name" value="DNA repair protein MutS, domain I"/>
    <property type="match status" value="1"/>
</dbReference>
<evidence type="ECO:0000256" key="8">
    <source>
        <dbReference type="ARBA" id="ARBA00024647"/>
    </source>
</evidence>
<evidence type="ECO:0000256" key="9">
    <source>
        <dbReference type="HAMAP-Rule" id="MF_00096"/>
    </source>
</evidence>
<dbReference type="PROSITE" id="PS00486">
    <property type="entry name" value="DNA_MISMATCH_REPAIR_2"/>
    <property type="match status" value="1"/>
</dbReference>
<dbReference type="Gene3D" id="3.40.50.300">
    <property type="entry name" value="P-loop containing nucleotide triphosphate hydrolases"/>
    <property type="match status" value="1"/>
</dbReference>
<evidence type="ECO:0000259" key="11">
    <source>
        <dbReference type="PROSITE" id="PS00486"/>
    </source>
</evidence>
<dbReference type="GO" id="GO:0005829">
    <property type="term" value="C:cytosol"/>
    <property type="evidence" value="ECO:0007669"/>
    <property type="project" value="TreeGrafter"/>
</dbReference>
<dbReference type="PANTHER" id="PTHR11361">
    <property type="entry name" value="DNA MISMATCH REPAIR PROTEIN MUTS FAMILY MEMBER"/>
    <property type="match status" value="1"/>
</dbReference>
<dbReference type="Pfam" id="PF05188">
    <property type="entry name" value="MutS_II"/>
    <property type="match status" value="1"/>
</dbReference>